<dbReference type="InterPro" id="IPR002204">
    <property type="entry name" value="3-OH-isobutyrate_DH-rel_CS"/>
</dbReference>
<feature type="signal peptide" evidence="1">
    <location>
        <begin position="1"/>
        <end position="18"/>
    </location>
</feature>
<dbReference type="EMBL" id="AOSV01000014">
    <property type="protein sequence ID" value="EMG37730.1"/>
    <property type="molecule type" value="Genomic_DNA"/>
</dbReference>
<reference evidence="3 4" key="1">
    <citation type="journal article" date="2013" name="Genome Announc.">
        <title>Draft Genome Sequence for Desulfovibrio africanus Strain PCS.</title>
        <authorList>
            <person name="Brown S.D."/>
            <person name="Utturkar S.M."/>
            <person name="Arkin A.P."/>
            <person name="Deutschbauer A.M."/>
            <person name="Elias D.A."/>
            <person name="Hazen T.C."/>
            <person name="Chakraborty R."/>
        </authorList>
    </citation>
    <scope>NUCLEOTIDE SEQUENCE [LARGE SCALE GENOMIC DNA]</scope>
    <source>
        <strain evidence="3 4">PCS</strain>
    </source>
</reference>
<feature type="chain" id="PRO_5004069607" evidence="1">
    <location>
        <begin position="19"/>
        <end position="107"/>
    </location>
</feature>
<dbReference type="PATRIC" id="fig|1262666.3.peg.1498"/>
<dbReference type="GO" id="GO:0016491">
    <property type="term" value="F:oxidoreductase activity"/>
    <property type="evidence" value="ECO:0007669"/>
    <property type="project" value="InterPro"/>
</dbReference>
<dbReference type="RefSeq" id="WP_005985635.1">
    <property type="nucleotide sequence ID" value="NZ_AOSV01000014.1"/>
</dbReference>
<dbReference type="InterPro" id="IPR036291">
    <property type="entry name" value="NAD(P)-bd_dom_sf"/>
</dbReference>
<dbReference type="GO" id="GO:0050661">
    <property type="term" value="F:NADP binding"/>
    <property type="evidence" value="ECO:0007669"/>
    <property type="project" value="InterPro"/>
</dbReference>
<comment type="caution">
    <text evidence="3">The sequence shown here is derived from an EMBL/GenBank/DDBJ whole genome shotgun (WGS) entry which is preliminary data.</text>
</comment>
<evidence type="ECO:0000259" key="2">
    <source>
        <dbReference type="Pfam" id="PF03446"/>
    </source>
</evidence>
<dbReference type="Proteomes" id="UP000011922">
    <property type="component" value="Unassembled WGS sequence"/>
</dbReference>
<dbReference type="InterPro" id="IPR006115">
    <property type="entry name" value="6PGDH_NADP-bd"/>
</dbReference>
<evidence type="ECO:0000256" key="1">
    <source>
        <dbReference type="SAM" id="SignalP"/>
    </source>
</evidence>
<dbReference type="Gene3D" id="3.40.50.720">
    <property type="entry name" value="NAD(P)-binding Rossmann-like Domain"/>
    <property type="match status" value="1"/>
</dbReference>
<proteinExistence type="predicted"/>
<dbReference type="PROSITE" id="PS00895">
    <property type="entry name" value="3_HYDROXYISOBUT_DH"/>
    <property type="match status" value="1"/>
</dbReference>
<feature type="domain" description="6-phosphogluconate dehydrogenase NADP-binding" evidence="2">
    <location>
        <begin position="4"/>
        <end position="69"/>
    </location>
</feature>
<accession>M5PUP5</accession>
<dbReference type="AlphaFoldDB" id="M5PUP5"/>
<dbReference type="Pfam" id="PF03446">
    <property type="entry name" value="NAD_binding_2"/>
    <property type="match status" value="1"/>
</dbReference>
<protein>
    <submittedName>
        <fullName evidence="3">6-phosphogluconate dehydrogenase-like protein</fullName>
    </submittedName>
</protein>
<gene>
    <name evidence="3" type="ORF">PCS_01478</name>
</gene>
<dbReference type="PANTHER" id="PTHR43060">
    <property type="entry name" value="3-HYDROXYISOBUTYRATE DEHYDROGENASE-LIKE 1, MITOCHONDRIAL-RELATED"/>
    <property type="match status" value="1"/>
</dbReference>
<keyword evidence="1" id="KW-0732">Signal</keyword>
<evidence type="ECO:0000313" key="4">
    <source>
        <dbReference type="Proteomes" id="UP000011922"/>
    </source>
</evidence>
<sequence length="107" mass="11513">MKKRIGFMGLGIMGRAMAANLLKAGFPVTVYNRDKQKTLPLADMGAIAADSPRQLADNCDVAILVVGRTRLANKPSTPAHDLGWLGEDVEDLRLLNGKDFSQAFLGS</sequence>
<evidence type="ECO:0000313" key="3">
    <source>
        <dbReference type="EMBL" id="EMG37730.1"/>
    </source>
</evidence>
<dbReference type="PANTHER" id="PTHR43060:SF15">
    <property type="entry name" value="3-HYDROXYISOBUTYRATE DEHYDROGENASE-LIKE 1, MITOCHONDRIAL-RELATED"/>
    <property type="match status" value="1"/>
</dbReference>
<dbReference type="GO" id="GO:0016054">
    <property type="term" value="P:organic acid catabolic process"/>
    <property type="evidence" value="ECO:0007669"/>
    <property type="project" value="UniProtKB-ARBA"/>
</dbReference>
<organism evidence="3 4">
    <name type="scientific">Desulfocurvibacter africanus PCS</name>
    <dbReference type="NCBI Taxonomy" id="1262666"/>
    <lineage>
        <taxon>Bacteria</taxon>
        <taxon>Pseudomonadati</taxon>
        <taxon>Thermodesulfobacteriota</taxon>
        <taxon>Desulfovibrionia</taxon>
        <taxon>Desulfovibrionales</taxon>
        <taxon>Desulfovibrionaceae</taxon>
        <taxon>Desulfocurvibacter</taxon>
    </lineage>
</organism>
<name>M5PUP5_DESAF</name>
<dbReference type="SUPFAM" id="SSF51735">
    <property type="entry name" value="NAD(P)-binding Rossmann-fold domains"/>
    <property type="match status" value="1"/>
</dbReference>